<gene>
    <name evidence="3" type="ORF">OBBRIDRAFT_609900</name>
</gene>
<name>A0A8E2AXZ7_9APHY</name>
<feature type="compositionally biased region" description="Pro residues" evidence="1">
    <location>
        <begin position="525"/>
        <end position="538"/>
    </location>
</feature>
<keyword evidence="4" id="KW-1185">Reference proteome</keyword>
<feature type="compositionally biased region" description="Acidic residues" evidence="1">
    <location>
        <begin position="207"/>
        <end position="219"/>
    </location>
</feature>
<feature type="compositionally biased region" description="Polar residues" evidence="1">
    <location>
        <begin position="668"/>
        <end position="678"/>
    </location>
</feature>
<feature type="compositionally biased region" description="Basic and acidic residues" evidence="1">
    <location>
        <begin position="105"/>
        <end position="129"/>
    </location>
</feature>
<feature type="region of interest" description="Disordered" evidence="1">
    <location>
        <begin position="657"/>
        <end position="724"/>
    </location>
</feature>
<accession>A0A8E2AXZ7</accession>
<keyword evidence="2" id="KW-1133">Transmembrane helix</keyword>
<feature type="compositionally biased region" description="Basic and acidic residues" evidence="1">
    <location>
        <begin position="33"/>
        <end position="53"/>
    </location>
</feature>
<dbReference type="AlphaFoldDB" id="A0A8E2AXZ7"/>
<proteinExistence type="predicted"/>
<dbReference type="Proteomes" id="UP000250043">
    <property type="component" value="Unassembled WGS sequence"/>
</dbReference>
<feature type="region of interest" description="Disordered" evidence="1">
    <location>
        <begin position="347"/>
        <end position="640"/>
    </location>
</feature>
<feature type="region of interest" description="Disordered" evidence="1">
    <location>
        <begin position="1"/>
        <end position="332"/>
    </location>
</feature>
<evidence type="ECO:0000313" key="3">
    <source>
        <dbReference type="EMBL" id="OCH90254.1"/>
    </source>
</evidence>
<feature type="compositionally biased region" description="Low complexity" evidence="1">
    <location>
        <begin position="67"/>
        <end position="85"/>
    </location>
</feature>
<evidence type="ECO:0000256" key="1">
    <source>
        <dbReference type="SAM" id="MobiDB-lite"/>
    </source>
</evidence>
<feature type="compositionally biased region" description="Basic and acidic residues" evidence="1">
    <location>
        <begin position="471"/>
        <end position="485"/>
    </location>
</feature>
<keyword evidence="2" id="KW-0812">Transmembrane</keyword>
<dbReference type="OrthoDB" id="3230534at2759"/>
<dbReference type="EMBL" id="KV722408">
    <property type="protein sequence ID" value="OCH90254.1"/>
    <property type="molecule type" value="Genomic_DNA"/>
</dbReference>
<keyword evidence="2" id="KW-0472">Membrane</keyword>
<organism evidence="3 4">
    <name type="scientific">Obba rivulosa</name>
    <dbReference type="NCBI Taxonomy" id="1052685"/>
    <lineage>
        <taxon>Eukaryota</taxon>
        <taxon>Fungi</taxon>
        <taxon>Dikarya</taxon>
        <taxon>Basidiomycota</taxon>
        <taxon>Agaricomycotina</taxon>
        <taxon>Agaricomycetes</taxon>
        <taxon>Polyporales</taxon>
        <taxon>Gelatoporiaceae</taxon>
        <taxon>Obba</taxon>
    </lineage>
</organism>
<feature type="compositionally biased region" description="Pro residues" evidence="1">
    <location>
        <begin position="569"/>
        <end position="580"/>
    </location>
</feature>
<feature type="compositionally biased region" description="Polar residues" evidence="1">
    <location>
        <begin position="153"/>
        <end position="167"/>
    </location>
</feature>
<evidence type="ECO:0000256" key="2">
    <source>
        <dbReference type="SAM" id="Phobius"/>
    </source>
</evidence>
<feature type="compositionally biased region" description="Basic and acidic residues" evidence="1">
    <location>
        <begin position="408"/>
        <end position="422"/>
    </location>
</feature>
<feature type="transmembrane region" description="Helical" evidence="2">
    <location>
        <begin position="906"/>
        <end position="925"/>
    </location>
</feature>
<evidence type="ECO:0000313" key="4">
    <source>
        <dbReference type="Proteomes" id="UP000250043"/>
    </source>
</evidence>
<reference evidence="3 4" key="1">
    <citation type="submission" date="2016-07" db="EMBL/GenBank/DDBJ databases">
        <title>Draft genome of the white-rot fungus Obba rivulosa 3A-2.</title>
        <authorList>
            <consortium name="DOE Joint Genome Institute"/>
            <person name="Miettinen O."/>
            <person name="Riley R."/>
            <person name="Acob R."/>
            <person name="Barry K."/>
            <person name="Cullen D."/>
            <person name="De Vries R."/>
            <person name="Hainaut M."/>
            <person name="Hatakka A."/>
            <person name="Henrissat B."/>
            <person name="Hilden K."/>
            <person name="Kuo R."/>
            <person name="Labutti K."/>
            <person name="Lipzen A."/>
            <person name="Makela M.R."/>
            <person name="Sandor L."/>
            <person name="Spatafora J.W."/>
            <person name="Grigoriev I.V."/>
            <person name="Hibbett D.S."/>
        </authorList>
    </citation>
    <scope>NUCLEOTIDE SEQUENCE [LARGE SCALE GENOMIC DNA]</scope>
    <source>
        <strain evidence="3 4">3A-2</strain>
    </source>
</reference>
<feature type="compositionally biased region" description="Low complexity" evidence="1">
    <location>
        <begin position="440"/>
        <end position="450"/>
    </location>
</feature>
<sequence length="1018" mass="113371">MEFSLDLAQCSQSSIPTQERGPRQHVSSLSAADFKERQDDSRREQLQNRERKWNHPRASPRVSLTERTSTGSSSPASHSSRRNSTTSLQQAEDGFSSKASSVGSRQEDLERAKEVAQERNKEREREWNRRFSKYPRRPSTESQPDIPRVRKSSLPSPSDPSFMTLTPNRLRLFRHHSRNSVSSTGSAESPVASVFDADTTRGRDAEVDPNVETEPEDDQVISRAGWRYVPERSLPPTTVSPSRFTGRLSSFLSRSRPSLRPDRDGGDGTLEAELAPAPSNARELAGEKSAPRPRTPQPLDSENVPPSSSPSRRQIDGKDERGPSPAQHSRFGWHYFQNRASLSPLELDDSRSMTLSPPPKVAGSVRSHIPVRSPRKVGKASSSESIGERTSAKRNLRKSVLTAEDLFEEHLRPEPGRSEKDIMPISPLDVPMFASEDESPAATSTPTMSSQGLAEAQAARSPSPISQVALTRDRVRESDLHHEVLAKSLTPPPSPPEEQQRPDFTLQTPPRRPPVNASTLEFQTPSPPKGMPDLPEPPSESEDDAYGDLNTPRARTPEFTGNLTAMKTPRPPGAWAPTPVPSRSVANEPIPRSQSTPPGADNAFKEPQETPIPALLRSNSLPMRTPVPPGGWVPTPGNSTRRKSILKVRFDIESDIASDSAAEKAPVASSSSQMQPGSKTEAAEDLKANVTPKTDPLGPDEVGFDTRLDGTPRTSPVERRKLRKTPTLRIVDAYGRETTDPEPAAEEPAAIDVKISKEEAPARVDISTVPTPRKRKGNIRILDAMGREIEEPEEEYSLDVGSMPRNEVLKRAQETIAHLADDLQEADRSFDGMVVHQHRVDELHNTSKAARTARDEISKNLQSVKQKQAFDLKSKYDRLREGMRNSRLMSVTMEQPLRTWRLPNPWVVWGFLILQAVLLLVMYRLSVIRAKRMFLTTYYDPFYPDLYLHITKSDTFSYFIPLPSWSFSSLSDTLGRAGWSGVVAEGWGNATRALYYWVRPTWDLPFTRSQGRMSWPPT</sequence>
<feature type="compositionally biased region" description="Polar residues" evidence="1">
    <location>
        <begin position="298"/>
        <end position="312"/>
    </location>
</feature>
<feature type="compositionally biased region" description="Basic and acidic residues" evidence="1">
    <location>
        <begin position="313"/>
        <end position="322"/>
    </location>
</feature>
<protein>
    <submittedName>
        <fullName evidence="3">Uncharacterized protein</fullName>
    </submittedName>
</protein>
<feature type="compositionally biased region" description="Low complexity" evidence="1">
    <location>
        <begin position="242"/>
        <end position="258"/>
    </location>
</feature>